<proteinExistence type="predicted"/>
<reference evidence="2" key="1">
    <citation type="submission" date="2014-05" db="EMBL/GenBank/DDBJ databases">
        <authorList>
            <person name="Chronopoulou M."/>
        </authorList>
    </citation>
    <scope>NUCLEOTIDE SEQUENCE</scope>
    <source>
        <tissue evidence="2">Whole organism</tissue>
    </source>
</reference>
<feature type="region of interest" description="Disordered" evidence="1">
    <location>
        <begin position="1"/>
        <end position="32"/>
    </location>
</feature>
<protein>
    <submittedName>
        <fullName evidence="2">Uncharacterized protein</fullName>
    </submittedName>
</protein>
<sequence>IIDRDENPVCNGHVKKKSNEHGNSVRISCNKGGRRKRNKQEYFLESLRCRSSIRL</sequence>
<evidence type="ECO:0000313" key="2">
    <source>
        <dbReference type="EMBL" id="CDW17652.1"/>
    </source>
</evidence>
<organism evidence="2">
    <name type="scientific">Lepeophtheirus salmonis</name>
    <name type="common">Salmon louse</name>
    <name type="synonym">Caligus salmonis</name>
    <dbReference type="NCBI Taxonomy" id="72036"/>
    <lineage>
        <taxon>Eukaryota</taxon>
        <taxon>Metazoa</taxon>
        <taxon>Ecdysozoa</taxon>
        <taxon>Arthropoda</taxon>
        <taxon>Crustacea</taxon>
        <taxon>Multicrustacea</taxon>
        <taxon>Hexanauplia</taxon>
        <taxon>Copepoda</taxon>
        <taxon>Siphonostomatoida</taxon>
        <taxon>Caligidae</taxon>
        <taxon>Lepeophtheirus</taxon>
    </lineage>
</organism>
<dbReference type="EMBL" id="HACA01000291">
    <property type="protein sequence ID" value="CDW17652.1"/>
    <property type="molecule type" value="Transcribed_RNA"/>
</dbReference>
<dbReference type="AlphaFoldDB" id="A0A0K2SWA0"/>
<accession>A0A0K2SWA0</accession>
<name>A0A0K2SWA0_LEPSM</name>
<feature type="non-terminal residue" evidence="2">
    <location>
        <position position="1"/>
    </location>
</feature>
<evidence type="ECO:0000256" key="1">
    <source>
        <dbReference type="SAM" id="MobiDB-lite"/>
    </source>
</evidence>